<dbReference type="InterPro" id="IPR017143">
    <property type="entry name" value="UCP037225"/>
</dbReference>
<proteinExistence type="predicted"/>
<evidence type="ECO:0000313" key="1">
    <source>
        <dbReference type="EMBL" id="TWT19037.1"/>
    </source>
</evidence>
<dbReference type="RefSeq" id="WP_146388153.1">
    <property type="nucleotide sequence ID" value="NZ_VOHK01000005.1"/>
</dbReference>
<comment type="caution">
    <text evidence="1">The sequence shown here is derived from an EMBL/GenBank/DDBJ whole genome shotgun (WGS) entry which is preliminary data.</text>
</comment>
<dbReference type="EMBL" id="VOHK01000005">
    <property type="protein sequence ID" value="TWT19037.1"/>
    <property type="molecule type" value="Genomic_DNA"/>
</dbReference>
<dbReference type="Pfam" id="PF14255">
    <property type="entry name" value="Zn_ribbon_21"/>
    <property type="match status" value="1"/>
</dbReference>
<dbReference type="Proteomes" id="UP000319980">
    <property type="component" value="Unassembled WGS sequence"/>
</dbReference>
<protein>
    <submittedName>
        <fullName evidence="1">CPXCG motif-containing cysteine-rich protein</fullName>
    </submittedName>
</protein>
<organism evidence="1 2">
    <name type="scientific">Luteimonas marina</name>
    <dbReference type="NCBI Taxonomy" id="488485"/>
    <lineage>
        <taxon>Bacteria</taxon>
        <taxon>Pseudomonadati</taxon>
        <taxon>Pseudomonadota</taxon>
        <taxon>Gammaproteobacteria</taxon>
        <taxon>Lysobacterales</taxon>
        <taxon>Lysobacteraceae</taxon>
        <taxon>Luteimonas</taxon>
    </lineage>
</organism>
<name>A0A5C5TZ93_9GAMM</name>
<gene>
    <name evidence="1" type="ORF">FQY83_11725</name>
</gene>
<evidence type="ECO:0000313" key="2">
    <source>
        <dbReference type="Proteomes" id="UP000319980"/>
    </source>
</evidence>
<reference evidence="1 2" key="1">
    <citation type="journal article" date="2008" name="Int. J. Syst. Evol. Microbiol.">
        <title>Luteimonas marina sp. nov., isolated from seawater.</title>
        <authorList>
            <person name="Baik K.S."/>
            <person name="Park S.C."/>
            <person name="Kim M.S."/>
            <person name="Kim E.M."/>
            <person name="Park C."/>
            <person name="Chun J."/>
            <person name="Seong C.N."/>
        </authorList>
    </citation>
    <scope>NUCLEOTIDE SEQUENCE [LARGE SCALE GENOMIC DNA]</scope>
    <source>
        <strain evidence="1 2">FR1330</strain>
    </source>
</reference>
<dbReference type="OrthoDB" id="9814566at2"/>
<keyword evidence="2" id="KW-1185">Reference proteome</keyword>
<dbReference type="PIRSF" id="PIRSF037225">
    <property type="entry name" value="UCP037225"/>
    <property type="match status" value="1"/>
</dbReference>
<accession>A0A5C5TZ93</accession>
<dbReference type="AlphaFoldDB" id="A0A5C5TZ93"/>
<dbReference type="InterPro" id="IPR025990">
    <property type="entry name" value="zinc_ribbon_bacterial"/>
</dbReference>
<sequence length="61" mass="6750">MQDFETCTCPYCGEPITIAVDASAGEQQYIEDCQVCCRPIALSVTFDAQGLPQVSMRRDDE</sequence>